<sequence>MVVLLLGFYGFAFLMAANRPNVFLIFYLLASTKFLGFVDPATFILGGIEVGYFGLNLVALFGIFFKRIGWNYQRIVLLL</sequence>
<evidence type="ECO:0000313" key="2">
    <source>
        <dbReference type="EMBL" id="MDD7914978.1"/>
    </source>
</evidence>
<dbReference type="Proteomes" id="UP001151478">
    <property type="component" value="Unassembled WGS sequence"/>
</dbReference>
<feature type="transmembrane region" description="Helical" evidence="1">
    <location>
        <begin position="42"/>
        <end position="65"/>
    </location>
</feature>
<name>A0ABT5SA60_9FLAO</name>
<protein>
    <submittedName>
        <fullName evidence="2">Uncharacterized protein</fullName>
    </submittedName>
</protein>
<comment type="caution">
    <text evidence="2">The sequence shown here is derived from an EMBL/GenBank/DDBJ whole genome shotgun (WGS) entry which is preliminary data.</text>
</comment>
<keyword evidence="1" id="KW-1133">Transmembrane helix</keyword>
<dbReference type="RefSeq" id="WP_274270418.1">
    <property type="nucleotide sequence ID" value="NZ_JAOSLC020000003.1"/>
</dbReference>
<keyword evidence="1" id="KW-0812">Transmembrane</keyword>
<dbReference type="EMBL" id="JAOSLC020000003">
    <property type="protein sequence ID" value="MDD7914978.1"/>
    <property type="molecule type" value="Genomic_DNA"/>
</dbReference>
<keyword evidence="3" id="KW-1185">Reference proteome</keyword>
<proteinExistence type="predicted"/>
<evidence type="ECO:0000313" key="3">
    <source>
        <dbReference type="Proteomes" id="UP001151478"/>
    </source>
</evidence>
<accession>A0ABT5SA60</accession>
<evidence type="ECO:0000256" key="1">
    <source>
        <dbReference type="SAM" id="Phobius"/>
    </source>
</evidence>
<reference evidence="2" key="1">
    <citation type="submission" date="2023-02" db="EMBL/GenBank/DDBJ databases">
        <title>Polaribacter ponticola sp. nov., isolated from seawater.</title>
        <authorList>
            <person name="Baek J.H."/>
            <person name="Kim J.M."/>
            <person name="Choi D.G."/>
            <person name="Jeon C.O."/>
        </authorList>
    </citation>
    <scope>NUCLEOTIDE SEQUENCE</scope>
    <source>
        <strain evidence="2">MSW5</strain>
    </source>
</reference>
<organism evidence="2 3">
    <name type="scientific">Polaribacter ponticola</name>
    <dbReference type="NCBI Taxonomy" id="2978475"/>
    <lineage>
        <taxon>Bacteria</taxon>
        <taxon>Pseudomonadati</taxon>
        <taxon>Bacteroidota</taxon>
        <taxon>Flavobacteriia</taxon>
        <taxon>Flavobacteriales</taxon>
        <taxon>Flavobacteriaceae</taxon>
    </lineage>
</organism>
<gene>
    <name evidence="2" type="ORF">N5A56_011370</name>
</gene>
<keyword evidence="1" id="KW-0472">Membrane</keyword>